<dbReference type="AlphaFoldDB" id="A0A7W8NET2"/>
<accession>A0A7W8NET2</accession>
<dbReference type="Proteomes" id="UP000552709">
    <property type="component" value="Unassembled WGS sequence"/>
</dbReference>
<name>A0A7W8NET2_9DEIO</name>
<sequence>MSHRCHVALISDHQVQFHSDKWGALGLAHVLISGPDGFRTWFEQQLEIWPDAVGPNTLGVIPEDFAVVNVDQQHLKISECAGFEHWAEQVLGRAPELADQLIHMTPQGRSAALMVLKDLWPGWQVSFAASPRPQLDWGHLPDLSADEVWNAFKVMPPPKVQGKAAARLAQSLKTLM</sequence>
<evidence type="ECO:0000313" key="2">
    <source>
        <dbReference type="Proteomes" id="UP000552709"/>
    </source>
</evidence>
<gene>
    <name evidence="1" type="ORF">HNQ08_001168</name>
</gene>
<comment type="caution">
    <text evidence="1">The sequence shown here is derived from an EMBL/GenBank/DDBJ whole genome shotgun (WGS) entry which is preliminary data.</text>
</comment>
<organism evidence="1 2">
    <name type="scientific">Deinococcus humi</name>
    <dbReference type="NCBI Taxonomy" id="662880"/>
    <lineage>
        <taxon>Bacteria</taxon>
        <taxon>Thermotogati</taxon>
        <taxon>Deinococcota</taxon>
        <taxon>Deinococci</taxon>
        <taxon>Deinococcales</taxon>
        <taxon>Deinococcaceae</taxon>
        <taxon>Deinococcus</taxon>
    </lineage>
</organism>
<evidence type="ECO:0000313" key="1">
    <source>
        <dbReference type="EMBL" id="MBB5362083.1"/>
    </source>
</evidence>
<keyword evidence="2" id="KW-1185">Reference proteome</keyword>
<dbReference type="RefSeq" id="WP_184128295.1">
    <property type="nucleotide sequence ID" value="NZ_JACHFL010000002.1"/>
</dbReference>
<dbReference type="EMBL" id="JACHFL010000002">
    <property type="protein sequence ID" value="MBB5362083.1"/>
    <property type="molecule type" value="Genomic_DNA"/>
</dbReference>
<proteinExistence type="predicted"/>
<protein>
    <submittedName>
        <fullName evidence="1">Uncharacterized protein</fullName>
    </submittedName>
</protein>
<reference evidence="1 2" key="1">
    <citation type="submission" date="2020-08" db="EMBL/GenBank/DDBJ databases">
        <title>Genomic Encyclopedia of Type Strains, Phase IV (KMG-IV): sequencing the most valuable type-strain genomes for metagenomic binning, comparative biology and taxonomic classification.</title>
        <authorList>
            <person name="Goeker M."/>
        </authorList>
    </citation>
    <scope>NUCLEOTIDE SEQUENCE [LARGE SCALE GENOMIC DNA]</scope>
    <source>
        <strain evidence="1 2">DSM 27939</strain>
    </source>
</reference>